<feature type="compositionally biased region" description="Basic residues" evidence="1">
    <location>
        <begin position="241"/>
        <end position="252"/>
    </location>
</feature>
<name>A0A9P5XT14_9AGAR</name>
<sequence length="331" mass="35934">MNGHGYDSDSRQRAVPESLRPRNPRRRTVQIDGNLTDVTEYSSGRPVDASTVRGQNLHRRPAARPSALNHIPTANPPAGSTTRVDPDTRSIATTTRDSTASWGTVESNGAPSEARTVQSVRDLLLATFEDGAGARGSVHSTSSLVSYSLGNPFQSHDSVEGEDIDRSHDNTTPRNRPASFSESVSTLRPESGIPQSTERPRDRRMVSYPASPSHGQGSRYTQTTTLSSGQPPDPTHASTSRSRRSGRHHHSNIRTNSPVPVEDITQRSRPGTTADTAWSDAGYFTDAPLSTSDNALGLQISHTPQITAPTPVVSSRAFLRSFSHDYNRDYN</sequence>
<feature type="region of interest" description="Disordered" evidence="1">
    <location>
        <begin position="1"/>
        <end position="115"/>
    </location>
</feature>
<dbReference type="EMBL" id="MU150437">
    <property type="protein sequence ID" value="KAF9456315.1"/>
    <property type="molecule type" value="Genomic_DNA"/>
</dbReference>
<feature type="compositionally biased region" description="Polar residues" evidence="1">
    <location>
        <begin position="267"/>
        <end position="276"/>
    </location>
</feature>
<protein>
    <submittedName>
        <fullName evidence="2">Uncharacterized protein</fullName>
    </submittedName>
</protein>
<accession>A0A9P5XT14</accession>
<feature type="compositionally biased region" description="Polar residues" evidence="1">
    <location>
        <begin position="172"/>
        <end position="197"/>
    </location>
</feature>
<feature type="compositionally biased region" description="Polar residues" evidence="1">
    <location>
        <begin position="213"/>
        <end position="230"/>
    </location>
</feature>
<feature type="compositionally biased region" description="Polar residues" evidence="1">
    <location>
        <begin position="31"/>
        <end position="42"/>
    </location>
</feature>
<reference evidence="2" key="1">
    <citation type="submission" date="2020-11" db="EMBL/GenBank/DDBJ databases">
        <authorList>
            <consortium name="DOE Joint Genome Institute"/>
            <person name="Ahrendt S."/>
            <person name="Riley R."/>
            <person name="Andreopoulos W."/>
            <person name="Labutti K."/>
            <person name="Pangilinan J."/>
            <person name="Ruiz-Duenas F.J."/>
            <person name="Barrasa J.M."/>
            <person name="Sanchez-Garcia M."/>
            <person name="Camarero S."/>
            <person name="Miyauchi S."/>
            <person name="Serrano A."/>
            <person name="Linde D."/>
            <person name="Babiker R."/>
            <person name="Drula E."/>
            <person name="Ayuso-Fernandez I."/>
            <person name="Pacheco R."/>
            <person name="Padilla G."/>
            <person name="Ferreira P."/>
            <person name="Barriuso J."/>
            <person name="Kellner H."/>
            <person name="Castanera R."/>
            <person name="Alfaro M."/>
            <person name="Ramirez L."/>
            <person name="Pisabarro A.G."/>
            <person name="Kuo A."/>
            <person name="Tritt A."/>
            <person name="Lipzen A."/>
            <person name="He G."/>
            <person name="Yan M."/>
            <person name="Ng V."/>
            <person name="Cullen D."/>
            <person name="Martin F."/>
            <person name="Rosso M.-N."/>
            <person name="Henrissat B."/>
            <person name="Hibbett D."/>
            <person name="Martinez A.T."/>
            <person name="Grigoriev I.V."/>
        </authorList>
    </citation>
    <scope>NUCLEOTIDE SEQUENCE</scope>
    <source>
        <strain evidence="2">CBS 247.69</strain>
    </source>
</reference>
<dbReference type="Proteomes" id="UP000807353">
    <property type="component" value="Unassembled WGS sequence"/>
</dbReference>
<evidence type="ECO:0000313" key="2">
    <source>
        <dbReference type="EMBL" id="KAF9456315.1"/>
    </source>
</evidence>
<gene>
    <name evidence="2" type="ORF">BDZ94DRAFT_1276017</name>
</gene>
<comment type="caution">
    <text evidence="2">The sequence shown here is derived from an EMBL/GenBank/DDBJ whole genome shotgun (WGS) entry which is preliminary data.</text>
</comment>
<dbReference type="OrthoDB" id="3020353at2759"/>
<dbReference type="AlphaFoldDB" id="A0A9P5XT14"/>
<feature type="region of interest" description="Disordered" evidence="1">
    <location>
        <begin position="153"/>
        <end position="279"/>
    </location>
</feature>
<evidence type="ECO:0000313" key="3">
    <source>
        <dbReference type="Proteomes" id="UP000807353"/>
    </source>
</evidence>
<proteinExistence type="predicted"/>
<evidence type="ECO:0000256" key="1">
    <source>
        <dbReference type="SAM" id="MobiDB-lite"/>
    </source>
</evidence>
<feature type="compositionally biased region" description="Polar residues" evidence="1">
    <location>
        <begin position="90"/>
        <end position="115"/>
    </location>
</feature>
<organism evidence="2 3">
    <name type="scientific">Collybia nuda</name>
    <dbReference type="NCBI Taxonomy" id="64659"/>
    <lineage>
        <taxon>Eukaryota</taxon>
        <taxon>Fungi</taxon>
        <taxon>Dikarya</taxon>
        <taxon>Basidiomycota</taxon>
        <taxon>Agaricomycotina</taxon>
        <taxon>Agaricomycetes</taxon>
        <taxon>Agaricomycetidae</taxon>
        <taxon>Agaricales</taxon>
        <taxon>Tricholomatineae</taxon>
        <taxon>Clitocybaceae</taxon>
        <taxon>Collybia</taxon>
    </lineage>
</organism>
<keyword evidence="3" id="KW-1185">Reference proteome</keyword>
<feature type="compositionally biased region" description="Basic and acidic residues" evidence="1">
    <location>
        <begin position="1"/>
        <end position="14"/>
    </location>
</feature>